<keyword evidence="2" id="KW-1185">Reference proteome</keyword>
<evidence type="ECO:0008006" key="3">
    <source>
        <dbReference type="Google" id="ProtNLM"/>
    </source>
</evidence>
<organism evidence="1 2">
    <name type="scientific">Paenibacillus konkukensis</name>
    <dbReference type="NCBI Taxonomy" id="2020716"/>
    <lineage>
        <taxon>Bacteria</taxon>
        <taxon>Bacillati</taxon>
        <taxon>Bacillota</taxon>
        <taxon>Bacilli</taxon>
        <taxon>Bacillales</taxon>
        <taxon>Paenibacillaceae</taxon>
        <taxon>Paenibacillus</taxon>
    </lineage>
</organism>
<protein>
    <recommendedName>
        <fullName evidence="3">Thiazole-containing bacteriocin maturation protein</fullName>
    </recommendedName>
</protein>
<evidence type="ECO:0000313" key="1">
    <source>
        <dbReference type="EMBL" id="UQZ81073.1"/>
    </source>
</evidence>
<evidence type="ECO:0000313" key="2">
    <source>
        <dbReference type="Proteomes" id="UP001057134"/>
    </source>
</evidence>
<accession>A0ABY4RHR5</accession>
<dbReference type="EMBL" id="CP027059">
    <property type="protein sequence ID" value="UQZ81073.1"/>
    <property type="molecule type" value="Genomic_DNA"/>
</dbReference>
<dbReference type="RefSeq" id="WP_249863335.1">
    <property type="nucleotide sequence ID" value="NZ_CP027059.1"/>
</dbReference>
<dbReference type="Proteomes" id="UP001057134">
    <property type="component" value="Chromosome"/>
</dbReference>
<reference evidence="1" key="2">
    <citation type="journal article" date="2021" name="J Anim Sci Technol">
        <title>Complete genome sequence of Paenibacillus konkukensis sp. nov. SK3146 as a potential probiotic strain.</title>
        <authorList>
            <person name="Jung H.I."/>
            <person name="Park S."/>
            <person name="Niu K.M."/>
            <person name="Lee S.W."/>
            <person name="Kothari D."/>
            <person name="Yi K.J."/>
            <person name="Kim S.K."/>
        </authorList>
    </citation>
    <scope>NUCLEOTIDE SEQUENCE</scope>
    <source>
        <strain evidence="1">SK3146</strain>
    </source>
</reference>
<proteinExistence type="predicted"/>
<gene>
    <name evidence="1" type="ORF">SK3146_00229</name>
</gene>
<name>A0ABY4RHR5_9BACL</name>
<reference evidence="1" key="1">
    <citation type="submission" date="2018-02" db="EMBL/GenBank/DDBJ databases">
        <authorList>
            <person name="Kim S.-K."/>
            <person name="Jung H.-I."/>
            <person name="Lee S.-W."/>
        </authorList>
    </citation>
    <scope>NUCLEOTIDE SEQUENCE</scope>
    <source>
        <strain evidence="1">SK3146</strain>
    </source>
</reference>
<sequence>MSSQGEGVLAVGSGTILIELVKAWYESRLSKLSVLAVNMSRAEAEQLKEASEQALTGNPETSPNIILAEAEGVEVNWAAAIRPFSFILYAAEHNDLEELEKLQTACTAEKKPLLPATNLRGIGMAGPLLHPDGEGGGQSAWRRIHASVFPPGWETYPLYRTTATLLSNLVVYEYHKRLAGEGEPNRNNHCYILNPLTLEGSWHQVLPHPSLSARKAVVMTTELERNLESDQEPDVEQWFSWFEGLTSKVSGIFHVWEEGALKQLPLAQCLVQPVDPLSEGFAQLLPAIICSALTHVEARRESGLAGVEAYAARMTPLWIPRLSSSQEDIGIGAGLTFAEAVGRGLVACLTQELERRTLHHERVLTRMEIGRIEDTHCRYYLQALNIQEGEILVASEEPLLGFPVVWVLSDQSWYGAVGLDITLALRRSLQNALMKTESAAVRSVAWSDDKPQRIAVFPAASIGHAARMLSAIKTLKQHHKRLEVFDMRCEPFLKEGLLEVVGVLLGEEESL</sequence>
<dbReference type="Gene3D" id="3.40.50.720">
    <property type="entry name" value="NAD(P)-binding Rossmann-like Domain"/>
    <property type="match status" value="1"/>
</dbReference>